<dbReference type="Proteomes" id="UP001375240">
    <property type="component" value="Unassembled WGS sequence"/>
</dbReference>
<feature type="region of interest" description="Disordered" evidence="1">
    <location>
        <begin position="1109"/>
        <end position="1138"/>
    </location>
</feature>
<dbReference type="EMBL" id="JAVHNQ010000004">
    <property type="protein sequence ID" value="KAK6350010.1"/>
    <property type="molecule type" value="Genomic_DNA"/>
</dbReference>
<keyword evidence="3" id="KW-1185">Reference proteome</keyword>
<feature type="compositionally biased region" description="Basic and acidic residues" evidence="1">
    <location>
        <begin position="1109"/>
        <end position="1121"/>
    </location>
</feature>
<reference evidence="2 3" key="1">
    <citation type="submission" date="2019-10" db="EMBL/GenBank/DDBJ databases">
        <authorList>
            <person name="Palmer J.M."/>
        </authorList>
    </citation>
    <scope>NUCLEOTIDE SEQUENCE [LARGE SCALE GENOMIC DNA]</scope>
    <source>
        <strain evidence="2 3">TWF696</strain>
    </source>
</reference>
<sequence length="1138" mass="129344">MTPTLRSLRRASRLTYLWPACPLGYKVLGSQSKRFLTAASENSKPREPDCPTEPPPQPQSQPHPSDSNDVWASNADPAIEWPWDLNNSPQATRTKLLPLLRMLGCAEDIPRPKKGTTNLGYTRPDNPLSRAIRRASEDAQPDGSKPVRKTISLAGLTARYILQKVWPRRDELNAQDYPHLTDHISLSKPCLHYLISRNAEPDDIGLWAYVLLARSGPESLSRLDWLCARRGYRVPPLVFNHTLRHLAGHTVHTVRKASQLVHNYLTRNAEIIEELGRPDLRIDSVTKRIIFLRLFRISSYFAPTELPLIANIYTKHCIDKPAIITKHDVTFANHILHAITRMPRVGAAYSVSLRYIIEAQVYLLRKMFQADPVMHLNPKGFRGIVRTRLAAPRSPSERSLIAQQGFNWPPWKEDHDGYDLSHSRIDSETEFPRVSDAGLVLVEMQHAGYPLQEWEQSAMILSGMEKKGTPTVPRRTWFVAGTSTGLDNPMTIWQARIRATRTLNEAWHIFIQFLQVRFITPGEKAGAIHVFQDMFAKIIQARKQAWEDKYAEAPENIAPIEPRTGIRRYMPVEETEYIPPPPKFDPTANYLRSAKTVVRGPTDIERGPNIEDRATTNIGDTANLLPAPENPARGAYVPTPPPTIDQLLGTLSRKCLKPTLSLIKLLITNAQTHAEAVKYLEMWYSYPTGSHSTNMRQASTEKWWLYRDPRQLERLRVAGTQYHPDCIRQDGHKEFPYALIELATAFIMALTSTTYAPRKARSFHLHREFAQQLLFFRIPHAIVLATTLKLTSTDVWAAIVRGLNVSHLPRGIFQQAQARVPGEYLGPVGFWDGGIGRKMKMRDINVCVARIWQRLEENWRSRNQAIGSSDAARRFKSYTEFSWPYPGEPSLVYQLTIAAERGWEYEQQLKASSFAERHAPMPFRAADVVRIFETMVGVQDAQPRTDDTEQAANNIAVADGNNDDDDDDPFRQLVAASPRSGVKSTLPPIVVPRTAHIHAYVRLLLKTAEGDYEPLLRLTRWLVHYADFLDAKNRRLPIIAMRALWDNFANLPGDPLSEEDAARVQARAERFKAVKALVGAELRDWGGWATQVEVAAYLGQNWWELRENGAAEEDRKKRRQEEDAEDVWGDEEEDGDGE</sequence>
<evidence type="ECO:0000313" key="3">
    <source>
        <dbReference type="Proteomes" id="UP001375240"/>
    </source>
</evidence>
<feature type="region of interest" description="Disordered" evidence="1">
    <location>
        <begin position="37"/>
        <end position="73"/>
    </location>
</feature>
<accession>A0AAV9UVP6</accession>
<gene>
    <name evidence="2" type="ORF">TWF696_006260</name>
</gene>
<evidence type="ECO:0000256" key="1">
    <source>
        <dbReference type="SAM" id="MobiDB-lite"/>
    </source>
</evidence>
<proteinExistence type="predicted"/>
<comment type="caution">
    <text evidence="2">The sequence shown here is derived from an EMBL/GenBank/DDBJ whole genome shotgun (WGS) entry which is preliminary data.</text>
</comment>
<dbReference type="AlphaFoldDB" id="A0AAV9UVP6"/>
<evidence type="ECO:0000313" key="2">
    <source>
        <dbReference type="EMBL" id="KAK6350010.1"/>
    </source>
</evidence>
<protein>
    <submittedName>
        <fullName evidence="2">Uncharacterized protein</fullName>
    </submittedName>
</protein>
<name>A0AAV9UVP6_9PEZI</name>
<feature type="compositionally biased region" description="Acidic residues" evidence="1">
    <location>
        <begin position="1122"/>
        <end position="1138"/>
    </location>
</feature>
<organism evidence="2 3">
    <name type="scientific">Orbilia brochopaga</name>
    <dbReference type="NCBI Taxonomy" id="3140254"/>
    <lineage>
        <taxon>Eukaryota</taxon>
        <taxon>Fungi</taxon>
        <taxon>Dikarya</taxon>
        <taxon>Ascomycota</taxon>
        <taxon>Pezizomycotina</taxon>
        <taxon>Orbiliomycetes</taxon>
        <taxon>Orbiliales</taxon>
        <taxon>Orbiliaceae</taxon>
        <taxon>Orbilia</taxon>
    </lineage>
</organism>
<feature type="compositionally biased region" description="Pro residues" evidence="1">
    <location>
        <begin position="51"/>
        <end position="61"/>
    </location>
</feature>